<gene>
    <name evidence="1" type="ORF">MCOL2_20126</name>
</gene>
<proteinExistence type="predicted"/>
<evidence type="ECO:0000313" key="1">
    <source>
        <dbReference type="EMBL" id="EUJ44038.1"/>
    </source>
</evidence>
<reference evidence="1 2" key="1">
    <citation type="submission" date="2012-12" db="EMBL/GenBank/DDBJ databases">
        <title>Novel taxa of Listeriaceae from agricultural environments in the United States.</title>
        <authorList>
            <person name="den Bakker H.C."/>
            <person name="Allred A."/>
            <person name="Warchocki S."/>
            <person name="Wright E.M."/>
            <person name="Burrell A."/>
            <person name="Nightingale K.K."/>
            <person name="Kephart D."/>
            <person name="Wiedmann M."/>
        </authorList>
    </citation>
    <scope>NUCLEOTIDE SEQUENCE [LARGE SCALE GENOMIC DNA]</scope>
    <source>
        <strain evidence="1 2">FSL S10-1203</strain>
    </source>
</reference>
<name>W7DFD4_9LIST</name>
<dbReference type="PATRIC" id="fig|1265822.4.peg.4115"/>
<sequence length="40" mass="4334">MTQTNLEQFALETGAVKATKSGVDATKQAIAREKAQKKIK</sequence>
<evidence type="ECO:0000313" key="2">
    <source>
        <dbReference type="Proteomes" id="UP000019241"/>
    </source>
</evidence>
<accession>W7DFD4</accession>
<dbReference type="Proteomes" id="UP000019241">
    <property type="component" value="Unassembled WGS sequence"/>
</dbReference>
<dbReference type="EMBL" id="AODM01000089">
    <property type="protein sequence ID" value="EUJ44038.1"/>
    <property type="molecule type" value="Genomic_DNA"/>
</dbReference>
<protein>
    <submittedName>
        <fullName evidence="1">Uncharacterized protein</fullName>
    </submittedName>
</protein>
<comment type="caution">
    <text evidence="1">The sequence shown here is derived from an EMBL/GenBank/DDBJ whole genome shotgun (WGS) entry which is preliminary data.</text>
</comment>
<dbReference type="AlphaFoldDB" id="W7DFD4"/>
<organism evidence="1 2">
    <name type="scientific">Listeria fleischmannii FSL S10-1203</name>
    <dbReference type="NCBI Taxonomy" id="1265822"/>
    <lineage>
        <taxon>Bacteria</taxon>
        <taxon>Bacillati</taxon>
        <taxon>Bacillota</taxon>
        <taxon>Bacilli</taxon>
        <taxon>Bacillales</taxon>
        <taxon>Listeriaceae</taxon>
        <taxon>Listeria</taxon>
    </lineage>
</organism>